<dbReference type="AlphaFoldDB" id="A0A255YSP7"/>
<protein>
    <recommendedName>
        <fullName evidence="6">Peptidase M10 serralysin C-terminal domain-containing protein</fullName>
    </recommendedName>
</protein>
<feature type="region of interest" description="Disordered" evidence="3">
    <location>
        <begin position="472"/>
        <end position="502"/>
    </location>
</feature>
<keyword evidence="5" id="KW-1185">Reference proteome</keyword>
<dbReference type="Proteomes" id="UP000216998">
    <property type="component" value="Unassembled WGS sequence"/>
</dbReference>
<keyword evidence="2" id="KW-0964">Secreted</keyword>
<evidence type="ECO:0000256" key="2">
    <source>
        <dbReference type="ARBA" id="ARBA00022525"/>
    </source>
</evidence>
<gene>
    <name evidence="4" type="ORF">CHU95_21505</name>
</gene>
<dbReference type="Pfam" id="PF00353">
    <property type="entry name" value="HemolysinCabind"/>
    <property type="match status" value="7"/>
</dbReference>
<dbReference type="EMBL" id="NOXU01000032">
    <property type="protein sequence ID" value="OYQ31714.1"/>
    <property type="molecule type" value="Genomic_DNA"/>
</dbReference>
<dbReference type="PROSITE" id="PS00330">
    <property type="entry name" value="HEMOLYSIN_CALCIUM"/>
    <property type="match status" value="10"/>
</dbReference>
<dbReference type="Gene3D" id="2.150.10.10">
    <property type="entry name" value="Serralysin-like metalloprotease, C-terminal"/>
    <property type="match status" value="4"/>
</dbReference>
<evidence type="ECO:0000313" key="4">
    <source>
        <dbReference type="EMBL" id="OYQ31714.1"/>
    </source>
</evidence>
<dbReference type="GO" id="GO:0005509">
    <property type="term" value="F:calcium ion binding"/>
    <property type="evidence" value="ECO:0007669"/>
    <property type="project" value="InterPro"/>
</dbReference>
<evidence type="ECO:0000256" key="1">
    <source>
        <dbReference type="ARBA" id="ARBA00004613"/>
    </source>
</evidence>
<dbReference type="RefSeq" id="WP_094458407.1">
    <property type="nucleotide sequence ID" value="NZ_NOXU01000032.1"/>
</dbReference>
<feature type="region of interest" description="Disordered" evidence="3">
    <location>
        <begin position="406"/>
        <end position="430"/>
    </location>
</feature>
<evidence type="ECO:0000256" key="3">
    <source>
        <dbReference type="SAM" id="MobiDB-lite"/>
    </source>
</evidence>
<comment type="subcellular location">
    <subcellularLocation>
        <location evidence="1">Secreted</location>
    </subcellularLocation>
</comment>
<dbReference type="InterPro" id="IPR011049">
    <property type="entry name" value="Serralysin-like_metalloprot_C"/>
</dbReference>
<dbReference type="InterPro" id="IPR050557">
    <property type="entry name" value="RTX_toxin/Mannuronan_C5-epim"/>
</dbReference>
<dbReference type="PANTHER" id="PTHR38340:SF1">
    <property type="entry name" value="S-LAYER PROTEIN"/>
    <property type="match status" value="1"/>
</dbReference>
<reference evidence="4 5" key="1">
    <citation type="submission" date="2017-07" db="EMBL/GenBank/DDBJ databases">
        <title>Niveispirillum cyanobacteriorum sp. nov., isolated from cyanobacterial aggregates in a eutrophic lake.</title>
        <authorList>
            <person name="Cai H."/>
        </authorList>
    </citation>
    <scope>NUCLEOTIDE SEQUENCE [LARGE SCALE GENOMIC DNA]</scope>
    <source>
        <strain evidence="5">TH1-14</strain>
    </source>
</reference>
<proteinExistence type="predicted"/>
<dbReference type="OrthoDB" id="5485153at2"/>
<dbReference type="InterPro" id="IPR001343">
    <property type="entry name" value="Hemolysn_Ca-bd"/>
</dbReference>
<evidence type="ECO:0000313" key="5">
    <source>
        <dbReference type="Proteomes" id="UP000216998"/>
    </source>
</evidence>
<dbReference type="PRINTS" id="PR00313">
    <property type="entry name" value="CABNDNGRPT"/>
</dbReference>
<dbReference type="InterPro" id="IPR018511">
    <property type="entry name" value="Hemolysin-typ_Ca-bd_CS"/>
</dbReference>
<evidence type="ECO:0008006" key="6">
    <source>
        <dbReference type="Google" id="ProtNLM"/>
    </source>
</evidence>
<dbReference type="GO" id="GO:0005576">
    <property type="term" value="C:extracellular region"/>
    <property type="evidence" value="ECO:0007669"/>
    <property type="project" value="UniProtKB-SubCell"/>
</dbReference>
<organism evidence="4 5">
    <name type="scientific">Niveispirillum lacus</name>
    <dbReference type="NCBI Taxonomy" id="1981099"/>
    <lineage>
        <taxon>Bacteria</taxon>
        <taxon>Pseudomonadati</taxon>
        <taxon>Pseudomonadota</taxon>
        <taxon>Alphaproteobacteria</taxon>
        <taxon>Rhodospirillales</taxon>
        <taxon>Azospirillaceae</taxon>
        <taxon>Niveispirillum</taxon>
    </lineage>
</organism>
<comment type="caution">
    <text evidence="4">The sequence shown here is derived from an EMBL/GenBank/DDBJ whole genome shotgun (WGS) entry which is preliminary data.</text>
</comment>
<dbReference type="PANTHER" id="PTHR38340">
    <property type="entry name" value="S-LAYER PROTEIN"/>
    <property type="match status" value="1"/>
</dbReference>
<sequence>MQTLKSVLDAAITAGVPATDEIDLFRDLLNQAGMIWGGERVSNGSTDSVTMVDDRLDSWSDYRTVAVKDLVYMYRNLQPGEILHFVWNNGTRIEAHSVIVYAVDKLNAVITAFDAGGTGGAPRLFTLLPETIQGPVQVQTFNNSRSDTLRGDIKERFENYIDGGDGNDTIDGAMGNDTLIGGSGHDSLIGGYGDDSLEGGFGNDTLVATAGNDALIGGAGIDRLVGGSGRDRFVMARSSDTRLTTALTFNSMDTIVNFDFGGSGNLLGDSVELPFAVNSVVSSSVVRATGVSFYEAMNGLFARGRPLNETNTAGLFSYLGEVYLLISGPTRTNNLGTDDYIFRLQAFSGSLDVTDFGYSFSVTDAAGKVTVNTTAASYTLSATQDNILYLGAGTFRGFGNDRNNSITGGDGNDTLDGGAGADTLTGGEGNDTYVIDDTGDVIAETDGIDTVQTALTLFTLAADLEHLQFTGTADATGTGNGSDNSISGGTGADTLTGLAGDDTLDGGSGTDSLVGGAGNDTYIVDNANDVILELAGEGTDTVRSRSATYSLGAELEALVFVGVGAFTGTGNGLDNAITGGTGNDTLNGAAGADTLTGGGGADVLIGGAGNDVYIVTAGSAAITELAGEGTDIVRTSLTTFTLAAEVENLIYTGTAAFTGTGNDSNNILTGAAAADTLRGAAGDDSLDGAAGADRLIGGLGNDTYIVDNAGDVVVEAAGEGTDTVRTSLTSYSLTADVDNLIYTGGGNFIGTGNALANAITGGAAADTLTGGGGADTLTGGTGADSFVLSNASDSPVATAMTIADFATADGDRIDLSGIDADSSTPADNAFTFIGAAAFTNVAGQLRIAAAGADLQLLGDINGDGTADFAITLTAVTTLAATDIVL</sequence>
<accession>A0A255YSP7</accession>
<feature type="compositionally biased region" description="Low complexity" evidence="3">
    <location>
        <begin position="492"/>
        <end position="501"/>
    </location>
</feature>
<feature type="compositionally biased region" description="Low complexity" evidence="3">
    <location>
        <begin position="412"/>
        <end position="425"/>
    </location>
</feature>
<dbReference type="SUPFAM" id="SSF51120">
    <property type="entry name" value="beta-Roll"/>
    <property type="match status" value="6"/>
</dbReference>
<name>A0A255YSP7_9PROT</name>